<name>A0A2Z6EY03_9BURK</name>
<dbReference type="Pfam" id="PF12112">
    <property type="entry name" value="DUF3579"/>
    <property type="match status" value="1"/>
</dbReference>
<dbReference type="InterPro" id="IPR021969">
    <property type="entry name" value="DUF3579"/>
</dbReference>
<dbReference type="AlphaFoldDB" id="A0A2Z6EY03"/>
<proteinExistence type="predicted"/>
<dbReference type="KEGG" id="mcys:MCB1EB_2155"/>
<dbReference type="EMBL" id="AP018150">
    <property type="protein sequence ID" value="BBE10316.1"/>
    <property type="molecule type" value="Genomic_DNA"/>
</dbReference>
<protein>
    <submittedName>
        <fullName evidence="2">PhnO-like protein</fullName>
    </submittedName>
</protein>
<organism evidence="2 3">
    <name type="scientific">Mycoavidus cysteinexigens</name>
    <dbReference type="NCBI Taxonomy" id="1553431"/>
    <lineage>
        <taxon>Bacteria</taxon>
        <taxon>Pseudomonadati</taxon>
        <taxon>Pseudomonadota</taxon>
        <taxon>Betaproteobacteria</taxon>
        <taxon>Burkholderiales</taxon>
        <taxon>Burkholderiaceae</taxon>
        <taxon>Mycoavidus</taxon>
    </lineage>
</organism>
<sequence length="129" mass="14377">MTKALPSEYFIQGVTEDGQRFRPSDWPERLCGVMSSFGPGASGPNARLKYSFYVRPVMVGDLKCVAVDERLRTLEPAAFDFVMSFAKDNQLIVTQACSLPNFPVQPTTSEKRERHAESGESCDSHLITK</sequence>
<evidence type="ECO:0000256" key="1">
    <source>
        <dbReference type="SAM" id="MobiDB-lite"/>
    </source>
</evidence>
<feature type="region of interest" description="Disordered" evidence="1">
    <location>
        <begin position="103"/>
        <end position="129"/>
    </location>
</feature>
<keyword evidence="3" id="KW-1185">Reference proteome</keyword>
<gene>
    <name evidence="2" type="ORF">MCB1EB_2155</name>
</gene>
<dbReference type="Gene3D" id="3.30.70.2340">
    <property type="entry name" value="Uncharacterised protein PF12112 family, DUF3579"/>
    <property type="match status" value="1"/>
</dbReference>
<feature type="compositionally biased region" description="Basic and acidic residues" evidence="1">
    <location>
        <begin position="109"/>
        <end position="118"/>
    </location>
</feature>
<dbReference type="Proteomes" id="UP000282597">
    <property type="component" value="Chromosome"/>
</dbReference>
<evidence type="ECO:0000313" key="3">
    <source>
        <dbReference type="Proteomes" id="UP000282597"/>
    </source>
</evidence>
<reference evidence="2 3" key="1">
    <citation type="journal article" date="2018" name="Microbes Environ.">
        <title>Comparative Genomic Insights into Endofungal Lifestyles of Two Bacterial Endosymbionts, Mycoavidus cysteinexigens and Burkholderia rhizoxinica.</title>
        <authorList>
            <person name="Sharmin D."/>
            <person name="Guo Y."/>
            <person name="Nishizawa T."/>
            <person name="Ohshima S."/>
            <person name="Sato Y."/>
            <person name="Takashima Y."/>
            <person name="Narisawa K."/>
            <person name="Ohta H."/>
        </authorList>
    </citation>
    <scope>NUCLEOTIDE SEQUENCE [LARGE SCALE GENOMIC DNA]</scope>
    <source>
        <strain evidence="2 3">B1-EB</strain>
    </source>
</reference>
<accession>A0A2Z6EY03</accession>
<evidence type="ECO:0000313" key="2">
    <source>
        <dbReference type="EMBL" id="BBE10316.1"/>
    </source>
</evidence>